<protein>
    <submittedName>
        <fullName evidence="1">Uncharacterized protein</fullName>
    </submittedName>
</protein>
<sequence length="69" mass="8083">PFLDNIAICGLKTKYSNKEVKPRLCRFIVEYIKNLDKVLTNLERIKIVGYVTNKHSRHLDAERIAKLIK</sequence>
<keyword evidence="2" id="KW-1185">Reference proteome</keyword>
<evidence type="ECO:0000313" key="2">
    <source>
        <dbReference type="Proteomes" id="UP000799539"/>
    </source>
</evidence>
<dbReference type="AlphaFoldDB" id="A0A6A6EWK6"/>
<feature type="non-terminal residue" evidence="1">
    <location>
        <position position="1"/>
    </location>
</feature>
<accession>A0A6A6EWK6</accession>
<evidence type="ECO:0000313" key="1">
    <source>
        <dbReference type="EMBL" id="KAF2206115.1"/>
    </source>
</evidence>
<gene>
    <name evidence="1" type="ORF">CERZMDRAFT_54673</name>
</gene>
<dbReference type="EMBL" id="ML993318">
    <property type="protein sequence ID" value="KAF2206115.1"/>
    <property type="molecule type" value="Genomic_DNA"/>
</dbReference>
<organism evidence="1 2">
    <name type="scientific">Cercospora zeae-maydis SCOH1-5</name>
    <dbReference type="NCBI Taxonomy" id="717836"/>
    <lineage>
        <taxon>Eukaryota</taxon>
        <taxon>Fungi</taxon>
        <taxon>Dikarya</taxon>
        <taxon>Ascomycota</taxon>
        <taxon>Pezizomycotina</taxon>
        <taxon>Dothideomycetes</taxon>
        <taxon>Dothideomycetidae</taxon>
        <taxon>Mycosphaerellales</taxon>
        <taxon>Mycosphaerellaceae</taxon>
        <taxon>Cercospora</taxon>
    </lineage>
</organism>
<proteinExistence type="predicted"/>
<reference evidence="1" key="1">
    <citation type="journal article" date="2020" name="Stud. Mycol.">
        <title>101 Dothideomycetes genomes: a test case for predicting lifestyles and emergence of pathogens.</title>
        <authorList>
            <person name="Haridas S."/>
            <person name="Albert R."/>
            <person name="Binder M."/>
            <person name="Bloem J."/>
            <person name="Labutti K."/>
            <person name="Salamov A."/>
            <person name="Andreopoulos B."/>
            <person name="Baker S."/>
            <person name="Barry K."/>
            <person name="Bills G."/>
            <person name="Bluhm B."/>
            <person name="Cannon C."/>
            <person name="Castanera R."/>
            <person name="Culley D."/>
            <person name="Daum C."/>
            <person name="Ezra D."/>
            <person name="Gonzalez J."/>
            <person name="Henrissat B."/>
            <person name="Kuo A."/>
            <person name="Liang C."/>
            <person name="Lipzen A."/>
            <person name="Lutzoni F."/>
            <person name="Magnuson J."/>
            <person name="Mondo S."/>
            <person name="Nolan M."/>
            <person name="Ohm R."/>
            <person name="Pangilinan J."/>
            <person name="Park H.-J."/>
            <person name="Ramirez L."/>
            <person name="Alfaro M."/>
            <person name="Sun H."/>
            <person name="Tritt A."/>
            <person name="Yoshinaga Y."/>
            <person name="Zwiers L.-H."/>
            <person name="Turgeon B."/>
            <person name="Goodwin S."/>
            <person name="Spatafora J."/>
            <person name="Crous P."/>
            <person name="Grigoriev I."/>
        </authorList>
    </citation>
    <scope>NUCLEOTIDE SEQUENCE</scope>
    <source>
        <strain evidence="1">SCOH1-5</strain>
    </source>
</reference>
<dbReference type="OrthoDB" id="5425374at2759"/>
<dbReference type="Proteomes" id="UP000799539">
    <property type="component" value="Unassembled WGS sequence"/>
</dbReference>
<name>A0A6A6EWK6_9PEZI</name>